<dbReference type="Pfam" id="PF01584">
    <property type="entry name" value="CheW"/>
    <property type="match status" value="1"/>
</dbReference>
<dbReference type="InterPro" id="IPR036061">
    <property type="entry name" value="CheW-like_dom_sf"/>
</dbReference>
<dbReference type="InterPro" id="IPR039315">
    <property type="entry name" value="CheW"/>
</dbReference>
<name>A0A3Q9JM82_9GAMM</name>
<proteinExistence type="predicted"/>
<dbReference type="InterPro" id="IPR002545">
    <property type="entry name" value="CheW-lke_dom"/>
</dbReference>
<dbReference type="KEGG" id="emo:DM558_10935"/>
<evidence type="ECO:0000259" key="1">
    <source>
        <dbReference type="PROSITE" id="PS50851"/>
    </source>
</evidence>
<reference evidence="3" key="1">
    <citation type="submission" date="2018-06" db="EMBL/GenBank/DDBJ databases">
        <title>Complete genome of Pseudomonas insecticola strain QZS01.</title>
        <authorList>
            <person name="Wang J."/>
            <person name="Su Q."/>
        </authorList>
    </citation>
    <scope>NUCLEOTIDE SEQUENCE [LARGE SCALE GENOMIC DNA]</scope>
    <source>
        <strain evidence="3">QZS01</strain>
    </source>
</reference>
<accession>A0A3Q9JM82</accession>
<dbReference type="PROSITE" id="PS50851">
    <property type="entry name" value="CHEW"/>
    <property type="match status" value="1"/>
</dbReference>
<dbReference type="Gene3D" id="2.40.50.180">
    <property type="entry name" value="CheA-289, Domain 4"/>
    <property type="match status" value="1"/>
</dbReference>
<dbReference type="Gene3D" id="2.30.30.40">
    <property type="entry name" value="SH3 Domains"/>
    <property type="match status" value="1"/>
</dbReference>
<keyword evidence="3" id="KW-1185">Reference proteome</keyword>
<dbReference type="GO" id="GO:0005829">
    <property type="term" value="C:cytosol"/>
    <property type="evidence" value="ECO:0007669"/>
    <property type="project" value="TreeGrafter"/>
</dbReference>
<dbReference type="GO" id="GO:0007165">
    <property type="term" value="P:signal transduction"/>
    <property type="evidence" value="ECO:0007669"/>
    <property type="project" value="InterPro"/>
</dbReference>
<dbReference type="AlphaFoldDB" id="A0A3Q9JM82"/>
<evidence type="ECO:0000313" key="2">
    <source>
        <dbReference type="EMBL" id="AZS51252.1"/>
    </source>
</evidence>
<dbReference type="EMBL" id="CP029822">
    <property type="protein sequence ID" value="AZS51252.1"/>
    <property type="molecule type" value="Genomic_DNA"/>
</dbReference>
<dbReference type="SUPFAM" id="SSF50341">
    <property type="entry name" value="CheW-like"/>
    <property type="match status" value="1"/>
</dbReference>
<evidence type="ECO:0000313" key="3">
    <source>
        <dbReference type="Proteomes" id="UP000273143"/>
    </source>
</evidence>
<gene>
    <name evidence="2" type="ORF">DM558_10935</name>
</gene>
<protein>
    <submittedName>
        <fullName evidence="2">Purine-binding chemotaxis protein CheW</fullName>
    </submittedName>
</protein>
<organism evidence="2 3">
    <name type="scientific">Entomomonas moraniae</name>
    <dbReference type="NCBI Taxonomy" id="2213226"/>
    <lineage>
        <taxon>Bacteria</taxon>
        <taxon>Pseudomonadati</taxon>
        <taxon>Pseudomonadota</taxon>
        <taxon>Gammaproteobacteria</taxon>
        <taxon>Pseudomonadales</taxon>
        <taxon>Pseudomonadaceae</taxon>
        <taxon>Entomomonas</taxon>
    </lineage>
</organism>
<feature type="domain" description="CheW-like" evidence="1">
    <location>
        <begin position="39"/>
        <end position="181"/>
    </location>
</feature>
<dbReference type="GO" id="GO:0006935">
    <property type="term" value="P:chemotaxis"/>
    <property type="evidence" value="ECO:0007669"/>
    <property type="project" value="InterPro"/>
</dbReference>
<sequence>MIMGMPKKSSPFELLLNIDQLYRSVGDNLPEQKVLQSKTWTGIGFQLDNHYFVIGIDHLEEIILEPSYTYIPIVKPWLKGVANMRGHLLPVMDLNKLFGMTSGTSRKQHRVMAVKSPDEGYVGFLVDAVYGMQHFSMDSILSTKTVDVPELLLPFVSGVYQGGQQNWLVFDAKSFMASSQFLAIGQ</sequence>
<dbReference type="PANTHER" id="PTHR22617">
    <property type="entry name" value="CHEMOTAXIS SENSOR HISTIDINE KINASE-RELATED"/>
    <property type="match status" value="1"/>
</dbReference>
<dbReference type="Proteomes" id="UP000273143">
    <property type="component" value="Chromosome"/>
</dbReference>
<dbReference type="PANTHER" id="PTHR22617:SF43">
    <property type="entry name" value="PROTEIN PILI"/>
    <property type="match status" value="1"/>
</dbReference>
<dbReference type="SMART" id="SM00260">
    <property type="entry name" value="CheW"/>
    <property type="match status" value="1"/>
</dbReference>